<organism evidence="1 2">
    <name type="scientific">Phyllobacterium pellucidum</name>
    <dbReference type="NCBI Taxonomy" id="2740464"/>
    <lineage>
        <taxon>Bacteria</taxon>
        <taxon>Pseudomonadati</taxon>
        <taxon>Pseudomonadota</taxon>
        <taxon>Alphaproteobacteria</taxon>
        <taxon>Hyphomicrobiales</taxon>
        <taxon>Phyllobacteriaceae</taxon>
        <taxon>Phyllobacterium</taxon>
    </lineage>
</organism>
<dbReference type="EMBL" id="JABUMX010000006">
    <property type="protein sequence ID" value="NTS33575.1"/>
    <property type="molecule type" value="Genomic_DNA"/>
</dbReference>
<dbReference type="GO" id="GO:0005524">
    <property type="term" value="F:ATP binding"/>
    <property type="evidence" value="ECO:0007669"/>
    <property type="project" value="InterPro"/>
</dbReference>
<keyword evidence="2" id="KW-1185">Reference proteome</keyword>
<proteinExistence type="predicted"/>
<dbReference type="Gene3D" id="1.10.4200.10">
    <property type="entry name" value="Triphosphoribosyl-dephospho-CoA protein"/>
    <property type="match status" value="1"/>
</dbReference>
<protein>
    <submittedName>
        <fullName evidence="1">Triphosphoribosyl-dephospho-CoA synthase</fullName>
    </submittedName>
</protein>
<dbReference type="PANTHER" id="PTHR42280:SF1">
    <property type="entry name" value="CITG FAMILY PROTEIN"/>
    <property type="match status" value="1"/>
</dbReference>
<name>A0A849VUA5_9HYPH</name>
<evidence type="ECO:0000313" key="1">
    <source>
        <dbReference type="EMBL" id="NTS33575.1"/>
    </source>
</evidence>
<dbReference type="InterPro" id="IPR002736">
    <property type="entry name" value="CitG"/>
</dbReference>
<dbReference type="Pfam" id="PF01874">
    <property type="entry name" value="CitG"/>
    <property type="match status" value="1"/>
</dbReference>
<dbReference type="Proteomes" id="UP000550508">
    <property type="component" value="Unassembled WGS sequence"/>
</dbReference>
<dbReference type="GO" id="GO:0046917">
    <property type="term" value="F:triphosphoribosyl-dephospho-CoA synthase activity"/>
    <property type="evidence" value="ECO:0007669"/>
    <property type="project" value="InterPro"/>
</dbReference>
<sequence length="283" mass="30400">MKPTREQIRRAYIDACYHEIDALKPGNVHRFADGHKMSAAQFFDSAQASAAPIADPELAIGARILAAIRATRQKVETNTNLGIVLLCAPLAQAAERGGADLRVNLDAVLAALDIDDARNAFAAIVLAQPGGLGSAPRHDVAEEPAVTLLEAMREAADRDMIGRQYATGFADIFSGGFAAYAAAVQAGEEQMWPIVFVYLHYLSAFADSHIARKFGAARAEATRKKAAHIQERVHALKDGTEREKLLLAFDAELKHDGINPGTSADLTVATLFALQLNLVLHIP</sequence>
<gene>
    <name evidence="1" type="ORF">HQ945_20155</name>
</gene>
<dbReference type="PANTHER" id="PTHR42280">
    <property type="entry name" value="CITG FAMILY PROTEIN"/>
    <property type="match status" value="1"/>
</dbReference>
<evidence type="ECO:0000313" key="2">
    <source>
        <dbReference type="Proteomes" id="UP000550508"/>
    </source>
</evidence>
<accession>A0A849VUA5</accession>
<dbReference type="RefSeq" id="WP_113280432.1">
    <property type="nucleotide sequence ID" value="NZ_JABUMX010000006.1"/>
</dbReference>
<reference evidence="1 2" key="1">
    <citation type="submission" date="2020-05" db="EMBL/GenBank/DDBJ databases">
        <authorList>
            <person name="Kim M.K."/>
        </authorList>
    </citation>
    <scope>NUCLEOTIDE SEQUENCE [LARGE SCALE GENOMIC DNA]</scope>
    <source>
        <strain evidence="1 2">BT25</strain>
    </source>
</reference>
<comment type="caution">
    <text evidence="1">The sequence shown here is derived from an EMBL/GenBank/DDBJ whole genome shotgun (WGS) entry which is preliminary data.</text>
</comment>
<dbReference type="AlphaFoldDB" id="A0A849VUA5"/>